<feature type="coiled-coil region" evidence="1">
    <location>
        <begin position="350"/>
        <end position="380"/>
    </location>
</feature>
<evidence type="ECO:0000256" key="2">
    <source>
        <dbReference type="SAM" id="MobiDB-lite"/>
    </source>
</evidence>
<reference evidence="3" key="1">
    <citation type="journal article" date="2022" name="Int. J. Mol. Sci.">
        <title>Draft Genome of Tanacetum Coccineum: Genomic Comparison of Closely Related Tanacetum-Family Plants.</title>
        <authorList>
            <person name="Yamashiro T."/>
            <person name="Shiraishi A."/>
            <person name="Nakayama K."/>
            <person name="Satake H."/>
        </authorList>
    </citation>
    <scope>NUCLEOTIDE SEQUENCE</scope>
</reference>
<sequence length="676" mass="79138">MGKVYLDSDDELDKTYLSTRSSPQTFSQATYHILSTSSLRAFVQRMKFGKTLKLHIEVIPANLAWNILSCYDIRNKCLLLNEDRIDIIRDLVFEIYGFPKVKEDQRWLFQRTKGNPSVIEYYSTKLLKKVDDEHLRLKIFGYHFDNEERFFCENKDSEVNVLEFETHDMLLLENEENDEENSESDNTLIEPEENENEGMDDSENTKDYFMLNVLLDELETSQKTIATNEQEYQEGLNLDVCGNENKLLSMLKEKYETIANLGETFTSDTQIQNVEQQEDNLFQHYPNQDINDTVKNIAKSYTAKENEQIEAMFEEPEADRLLKEKVMYDSTVNEKDVVGEAQVCSEAYLVNEKEDNVADIENENEENVTTEETVNELSAQQVKDGFLEITSVAHNITASEPKKKSIEFDEKLIEESTKVSQDSDVNEHFKNSADDAVNADDDEDVCIIIDPVESSGFIDEEKKDYVEKEIEKIQFCEKREEENLNAQEKKNKLDFKSFGVDDLYNQSGMNENFTSSKWQEVFKAGIEKPALKIDIETLETEQELYSQVIDNFITVLNYEEKMTNKKFLRRHFFNTIMMSEEMQKLKNNEKAQIELFHTYVVEQFEKKDSNIHMKEIELPGLAVIIDNSDANVEYKAKYKETFEFVRDMFVTYLRHYEHHIVEKLESLKEPQVLELR</sequence>
<feature type="compositionally biased region" description="Acidic residues" evidence="2">
    <location>
        <begin position="173"/>
        <end position="183"/>
    </location>
</feature>
<dbReference type="Proteomes" id="UP001151760">
    <property type="component" value="Unassembled WGS sequence"/>
</dbReference>
<proteinExistence type="predicted"/>
<evidence type="ECO:0000256" key="1">
    <source>
        <dbReference type="SAM" id="Coils"/>
    </source>
</evidence>
<gene>
    <name evidence="3" type="ORF">Tco_1003169</name>
</gene>
<reference evidence="3" key="2">
    <citation type="submission" date="2022-01" db="EMBL/GenBank/DDBJ databases">
        <authorList>
            <person name="Yamashiro T."/>
            <person name="Shiraishi A."/>
            <person name="Satake H."/>
            <person name="Nakayama K."/>
        </authorList>
    </citation>
    <scope>NUCLEOTIDE SEQUENCE</scope>
</reference>
<keyword evidence="4" id="KW-1185">Reference proteome</keyword>
<evidence type="ECO:0000313" key="4">
    <source>
        <dbReference type="Proteomes" id="UP001151760"/>
    </source>
</evidence>
<dbReference type="EMBL" id="BQNB010017127">
    <property type="protein sequence ID" value="GJT59636.1"/>
    <property type="molecule type" value="Genomic_DNA"/>
</dbReference>
<organism evidence="3 4">
    <name type="scientific">Tanacetum coccineum</name>
    <dbReference type="NCBI Taxonomy" id="301880"/>
    <lineage>
        <taxon>Eukaryota</taxon>
        <taxon>Viridiplantae</taxon>
        <taxon>Streptophyta</taxon>
        <taxon>Embryophyta</taxon>
        <taxon>Tracheophyta</taxon>
        <taxon>Spermatophyta</taxon>
        <taxon>Magnoliopsida</taxon>
        <taxon>eudicotyledons</taxon>
        <taxon>Gunneridae</taxon>
        <taxon>Pentapetalae</taxon>
        <taxon>asterids</taxon>
        <taxon>campanulids</taxon>
        <taxon>Asterales</taxon>
        <taxon>Asteraceae</taxon>
        <taxon>Asteroideae</taxon>
        <taxon>Anthemideae</taxon>
        <taxon>Anthemidinae</taxon>
        <taxon>Tanacetum</taxon>
    </lineage>
</organism>
<accession>A0ABQ5F8K2</accession>
<name>A0ABQ5F8K2_9ASTR</name>
<feature type="region of interest" description="Disordered" evidence="2">
    <location>
        <begin position="173"/>
        <end position="203"/>
    </location>
</feature>
<evidence type="ECO:0000313" key="3">
    <source>
        <dbReference type="EMBL" id="GJT59636.1"/>
    </source>
</evidence>
<keyword evidence="1" id="KW-0175">Coiled coil</keyword>
<feature type="compositionally biased region" description="Acidic residues" evidence="2">
    <location>
        <begin position="190"/>
        <end position="202"/>
    </location>
</feature>
<protein>
    <submittedName>
        <fullName evidence="3">Uncharacterized protein</fullName>
    </submittedName>
</protein>
<comment type="caution">
    <text evidence="3">The sequence shown here is derived from an EMBL/GenBank/DDBJ whole genome shotgun (WGS) entry which is preliminary data.</text>
</comment>